<dbReference type="PANTHER" id="PTHR47701:SF2">
    <property type="entry name" value="PROTEIN MODIFIER OF SNC1 11"/>
    <property type="match status" value="1"/>
</dbReference>
<feature type="domain" description="THO1-MOS11 C-terminal" evidence="2">
    <location>
        <begin position="54"/>
        <end position="83"/>
    </location>
</feature>
<feature type="region of interest" description="Disordered" evidence="1">
    <location>
        <begin position="1"/>
        <end position="79"/>
    </location>
</feature>
<accession>A0AAN8W0E5</accession>
<dbReference type="Proteomes" id="UP001370490">
    <property type="component" value="Unassembled WGS sequence"/>
</dbReference>
<feature type="compositionally biased region" description="Polar residues" evidence="1">
    <location>
        <begin position="15"/>
        <end position="35"/>
    </location>
</feature>
<feature type="compositionally biased region" description="Basic and acidic residues" evidence="1">
    <location>
        <begin position="36"/>
        <end position="46"/>
    </location>
</feature>
<dbReference type="InterPro" id="IPR044209">
    <property type="entry name" value="MOS11"/>
</dbReference>
<dbReference type="GO" id="GO:0005634">
    <property type="term" value="C:nucleus"/>
    <property type="evidence" value="ECO:0007669"/>
    <property type="project" value="TreeGrafter"/>
</dbReference>
<evidence type="ECO:0000313" key="4">
    <source>
        <dbReference type="Proteomes" id="UP001370490"/>
    </source>
</evidence>
<dbReference type="GO" id="GO:0016973">
    <property type="term" value="P:poly(A)+ mRNA export from nucleus"/>
    <property type="evidence" value="ECO:0007669"/>
    <property type="project" value="InterPro"/>
</dbReference>
<feature type="region of interest" description="Disordered" evidence="1">
    <location>
        <begin position="180"/>
        <end position="211"/>
    </location>
</feature>
<dbReference type="AlphaFoldDB" id="A0AAN8W0E5"/>
<sequence>MATTAETKNPKETKLQQSANPNKTLTSDPLSSTKDSVAKESEDSKSSADAPVSDTQKKIRRAERFGMPVQLSEEEKRNSRAERLLAIGSRVGYRACIRFLLSMGSLCTMSWFGTPTTLDASKKLEEQKRKARAERFGLSAEAQPEANDEVAKKKARLARFAQAPKTDTVEDEKRKAREIRFSGAISNTSQVNGEGNIEPKAAVAGKASGGG</sequence>
<evidence type="ECO:0000313" key="3">
    <source>
        <dbReference type="EMBL" id="KAK6943734.1"/>
    </source>
</evidence>
<dbReference type="EMBL" id="JBAMMX010000003">
    <property type="protein sequence ID" value="KAK6943734.1"/>
    <property type="molecule type" value="Genomic_DNA"/>
</dbReference>
<keyword evidence="4" id="KW-1185">Reference proteome</keyword>
<name>A0AAN8W0E5_9MAGN</name>
<reference evidence="3 4" key="1">
    <citation type="submission" date="2023-12" db="EMBL/GenBank/DDBJ databases">
        <title>A high-quality genome assembly for Dillenia turbinata (Dilleniales).</title>
        <authorList>
            <person name="Chanderbali A."/>
        </authorList>
    </citation>
    <scope>NUCLEOTIDE SEQUENCE [LARGE SCALE GENOMIC DNA]</scope>
    <source>
        <strain evidence="3">LSX21</strain>
        <tissue evidence="3">Leaf</tissue>
    </source>
</reference>
<gene>
    <name evidence="3" type="ORF">RJ641_024836</name>
</gene>
<organism evidence="3 4">
    <name type="scientific">Dillenia turbinata</name>
    <dbReference type="NCBI Taxonomy" id="194707"/>
    <lineage>
        <taxon>Eukaryota</taxon>
        <taxon>Viridiplantae</taxon>
        <taxon>Streptophyta</taxon>
        <taxon>Embryophyta</taxon>
        <taxon>Tracheophyta</taxon>
        <taxon>Spermatophyta</taxon>
        <taxon>Magnoliopsida</taxon>
        <taxon>eudicotyledons</taxon>
        <taxon>Gunneridae</taxon>
        <taxon>Pentapetalae</taxon>
        <taxon>Dilleniales</taxon>
        <taxon>Dilleniaceae</taxon>
        <taxon>Dillenia</taxon>
    </lineage>
</organism>
<proteinExistence type="predicted"/>
<dbReference type="InterPro" id="IPR040746">
    <property type="entry name" value="THO1_MOS11_C"/>
</dbReference>
<feature type="compositionally biased region" description="Low complexity" evidence="1">
    <location>
        <begin position="200"/>
        <end position="211"/>
    </location>
</feature>
<comment type="caution">
    <text evidence="3">The sequence shown here is derived from an EMBL/GenBank/DDBJ whole genome shotgun (WGS) entry which is preliminary data.</text>
</comment>
<evidence type="ECO:0000256" key="1">
    <source>
        <dbReference type="SAM" id="MobiDB-lite"/>
    </source>
</evidence>
<dbReference type="Pfam" id="PF18592">
    <property type="entry name" value="Tho1_MOS11_C"/>
    <property type="match status" value="1"/>
</dbReference>
<protein>
    <recommendedName>
        <fullName evidence="2">THO1-MOS11 C-terminal domain-containing protein</fullName>
    </recommendedName>
</protein>
<feature type="compositionally biased region" description="Polar residues" evidence="1">
    <location>
        <begin position="184"/>
        <end position="193"/>
    </location>
</feature>
<evidence type="ECO:0000259" key="2">
    <source>
        <dbReference type="Pfam" id="PF18592"/>
    </source>
</evidence>
<dbReference type="PANTHER" id="PTHR47701">
    <property type="entry name" value="PROTEIN MODIFIER OF SNC1 11"/>
    <property type="match status" value="1"/>
</dbReference>